<dbReference type="Proteomes" id="UP001162480">
    <property type="component" value="Chromosome 18"/>
</dbReference>
<dbReference type="InterPro" id="IPR008996">
    <property type="entry name" value="IL1/FGF"/>
</dbReference>
<dbReference type="Pfam" id="PF00167">
    <property type="entry name" value="FGF"/>
    <property type="match status" value="1"/>
</dbReference>
<protein>
    <submittedName>
        <fullName evidence="2">Fibroblast growth factor 8b-like isoform X3</fullName>
    </submittedName>
</protein>
<sequence>MKTFLFSTDSSFSLRQALSSNGHNEMISLPYPTIKRFHLDHNRLLWLLLPFVFVLVQSDINVLSYNYSAYLARHKSIEINQKFQSPQTVLIRSKCSDEYIELGPSGKIRAEGSENSEHASLTIQYGPLGMVRIRGSENKYMCFNQKGRLILRRNPKIYRCIFVARMMNGTYIFQLASFQRMMLQPGHGGSICTYFCEKT</sequence>
<evidence type="ECO:0000313" key="2">
    <source>
        <dbReference type="EMBL" id="CAI9736390.1"/>
    </source>
</evidence>
<name>A0AA36BL31_OCTVU</name>
<comment type="similarity">
    <text evidence="1">Belongs to the heparin-binding growth factors family.</text>
</comment>
<evidence type="ECO:0000313" key="3">
    <source>
        <dbReference type="Proteomes" id="UP001162480"/>
    </source>
</evidence>
<gene>
    <name evidence="2" type="ORF">OCTVUL_1B024450</name>
</gene>
<dbReference type="Gene3D" id="2.80.10.50">
    <property type="match status" value="1"/>
</dbReference>
<dbReference type="SUPFAM" id="SSF50353">
    <property type="entry name" value="Cytokine"/>
    <property type="match status" value="1"/>
</dbReference>
<reference evidence="2" key="1">
    <citation type="submission" date="2023-08" db="EMBL/GenBank/DDBJ databases">
        <authorList>
            <person name="Alioto T."/>
            <person name="Alioto T."/>
            <person name="Gomez Garrido J."/>
        </authorList>
    </citation>
    <scope>NUCLEOTIDE SEQUENCE</scope>
</reference>
<accession>A0AA36BL31</accession>
<dbReference type="EMBL" id="OX597831">
    <property type="protein sequence ID" value="CAI9736390.1"/>
    <property type="molecule type" value="Genomic_DNA"/>
</dbReference>
<dbReference type="GO" id="GO:0008083">
    <property type="term" value="F:growth factor activity"/>
    <property type="evidence" value="ECO:0007669"/>
    <property type="project" value="InterPro"/>
</dbReference>
<dbReference type="InterPro" id="IPR002209">
    <property type="entry name" value="Fibroblast_GF_fam"/>
</dbReference>
<proteinExistence type="inferred from homology"/>
<organism evidence="2 3">
    <name type="scientific">Octopus vulgaris</name>
    <name type="common">Common octopus</name>
    <dbReference type="NCBI Taxonomy" id="6645"/>
    <lineage>
        <taxon>Eukaryota</taxon>
        <taxon>Metazoa</taxon>
        <taxon>Spiralia</taxon>
        <taxon>Lophotrochozoa</taxon>
        <taxon>Mollusca</taxon>
        <taxon>Cephalopoda</taxon>
        <taxon>Coleoidea</taxon>
        <taxon>Octopodiformes</taxon>
        <taxon>Octopoda</taxon>
        <taxon>Incirrata</taxon>
        <taxon>Octopodidae</taxon>
        <taxon>Octopus</taxon>
    </lineage>
</organism>
<dbReference type="AlphaFoldDB" id="A0AA36BL31"/>
<keyword evidence="3" id="KW-1185">Reference proteome</keyword>
<evidence type="ECO:0000256" key="1">
    <source>
        <dbReference type="ARBA" id="ARBA00007936"/>
    </source>
</evidence>